<dbReference type="GO" id="GO:0005525">
    <property type="term" value="F:GTP binding"/>
    <property type="evidence" value="ECO:0007669"/>
    <property type="project" value="UniProtKB-KW"/>
</dbReference>
<evidence type="ECO:0000313" key="3">
    <source>
        <dbReference type="EMBL" id="VDM59994.1"/>
    </source>
</evidence>
<dbReference type="SUPFAM" id="SSF55307">
    <property type="entry name" value="Tubulin C-terminal domain-like"/>
    <property type="match status" value="1"/>
</dbReference>
<keyword evidence="1" id="KW-0547">Nucleotide-binding</keyword>
<name>A0A0R3PS44_ANGCS</name>
<proteinExistence type="predicted"/>
<gene>
    <name evidence="3" type="ORF">ACOC_LOCUS8409</name>
</gene>
<dbReference type="EMBL" id="UYYA01004153">
    <property type="protein sequence ID" value="VDM59994.1"/>
    <property type="molecule type" value="Genomic_DNA"/>
</dbReference>
<dbReference type="STRING" id="334426.A0A0R3PS44"/>
<evidence type="ECO:0000313" key="4">
    <source>
        <dbReference type="Proteomes" id="UP000267027"/>
    </source>
</evidence>
<dbReference type="InterPro" id="IPR008280">
    <property type="entry name" value="Tub_FtsZ_C"/>
</dbReference>
<evidence type="ECO:0000256" key="1">
    <source>
        <dbReference type="ARBA" id="ARBA00022741"/>
    </source>
</evidence>
<protein>
    <submittedName>
        <fullName evidence="5">Ribonuclease P</fullName>
    </submittedName>
</protein>
<sequence>MMAACDHHYGRYLAVAAIFGGRMSMNTIVYDIPPRGLEISATITSNSTAIQEILKRICVQFAGTSLFSAFFHQKSFSVFFAQLFVECKSSFLLEYYSFVVVD</sequence>
<evidence type="ECO:0000256" key="2">
    <source>
        <dbReference type="ARBA" id="ARBA00023134"/>
    </source>
</evidence>
<dbReference type="OMA" id="SRNIMCA"/>
<reference evidence="3 4" key="2">
    <citation type="submission" date="2018-11" db="EMBL/GenBank/DDBJ databases">
        <authorList>
            <consortium name="Pathogen Informatics"/>
        </authorList>
    </citation>
    <scope>NUCLEOTIDE SEQUENCE [LARGE SCALE GENOMIC DNA]</scope>
    <source>
        <strain evidence="3 4">Costa Rica</strain>
    </source>
</reference>
<keyword evidence="2" id="KW-0342">GTP-binding</keyword>
<keyword evidence="4" id="KW-1185">Reference proteome</keyword>
<evidence type="ECO:0000313" key="5">
    <source>
        <dbReference type="WBParaSite" id="ACOC_0000840801-mRNA-1"/>
    </source>
</evidence>
<organism evidence="5">
    <name type="scientific">Angiostrongylus costaricensis</name>
    <name type="common">Nematode worm</name>
    <dbReference type="NCBI Taxonomy" id="334426"/>
    <lineage>
        <taxon>Eukaryota</taxon>
        <taxon>Metazoa</taxon>
        <taxon>Ecdysozoa</taxon>
        <taxon>Nematoda</taxon>
        <taxon>Chromadorea</taxon>
        <taxon>Rhabditida</taxon>
        <taxon>Rhabditina</taxon>
        <taxon>Rhabditomorpha</taxon>
        <taxon>Strongyloidea</taxon>
        <taxon>Metastrongylidae</taxon>
        <taxon>Angiostrongylus</taxon>
    </lineage>
</organism>
<dbReference type="WBParaSite" id="ACOC_0000840801-mRNA-1">
    <property type="protein sequence ID" value="ACOC_0000840801-mRNA-1"/>
    <property type="gene ID" value="ACOC_0000840801"/>
</dbReference>
<accession>A0A0R3PS44</accession>
<dbReference type="AlphaFoldDB" id="A0A0R3PS44"/>
<dbReference type="Proteomes" id="UP000267027">
    <property type="component" value="Unassembled WGS sequence"/>
</dbReference>
<reference evidence="5" key="1">
    <citation type="submission" date="2017-02" db="UniProtKB">
        <authorList>
            <consortium name="WormBaseParasite"/>
        </authorList>
    </citation>
    <scope>IDENTIFICATION</scope>
</reference>